<dbReference type="Gene3D" id="3.30.1310.10">
    <property type="entry name" value="Nucleoid-associated protein YbaB-like domain"/>
    <property type="match status" value="1"/>
</dbReference>
<protein>
    <submittedName>
        <fullName evidence="2">Nucleoid-associated protein</fullName>
    </submittedName>
</protein>
<gene>
    <name evidence="2" type="ORF">SDC9_123165</name>
</gene>
<dbReference type="PIRSF" id="PIRSF004555">
    <property type="entry name" value="UCP004555"/>
    <property type="match status" value="1"/>
</dbReference>
<proteinExistence type="inferred from homology"/>
<keyword evidence="1" id="KW-0175">Coiled coil</keyword>
<evidence type="ECO:0000313" key="2">
    <source>
        <dbReference type="EMBL" id="MPM76169.1"/>
    </source>
</evidence>
<comment type="caution">
    <text evidence="2">The sequence shown here is derived from an EMBL/GenBank/DDBJ whole genome shotgun (WGS) entry which is preliminary data.</text>
</comment>
<dbReference type="InterPro" id="IPR036894">
    <property type="entry name" value="YbaB-like_sf"/>
</dbReference>
<dbReference type="NCBIfam" id="TIGR00103">
    <property type="entry name" value="DNA_YbaB_EbfC"/>
    <property type="match status" value="1"/>
</dbReference>
<dbReference type="Pfam" id="PF02575">
    <property type="entry name" value="YbaB_DNA_bd"/>
    <property type="match status" value="1"/>
</dbReference>
<dbReference type="InterPro" id="IPR004401">
    <property type="entry name" value="YbaB/EbfC"/>
</dbReference>
<evidence type="ECO:0000256" key="1">
    <source>
        <dbReference type="SAM" id="Coils"/>
    </source>
</evidence>
<reference evidence="2" key="1">
    <citation type="submission" date="2019-08" db="EMBL/GenBank/DDBJ databases">
        <authorList>
            <person name="Kucharzyk K."/>
            <person name="Murdoch R.W."/>
            <person name="Higgins S."/>
            <person name="Loffler F."/>
        </authorList>
    </citation>
    <scope>NUCLEOTIDE SEQUENCE</scope>
</reference>
<dbReference type="GO" id="GO:0003677">
    <property type="term" value="F:DNA binding"/>
    <property type="evidence" value="ECO:0007669"/>
    <property type="project" value="InterPro"/>
</dbReference>
<dbReference type="AlphaFoldDB" id="A0A645CGW4"/>
<accession>A0A645CGW4</accession>
<dbReference type="SUPFAM" id="SSF82607">
    <property type="entry name" value="YbaB-like"/>
    <property type="match status" value="1"/>
</dbReference>
<organism evidence="2">
    <name type="scientific">bioreactor metagenome</name>
    <dbReference type="NCBI Taxonomy" id="1076179"/>
    <lineage>
        <taxon>unclassified sequences</taxon>
        <taxon>metagenomes</taxon>
        <taxon>ecological metagenomes</taxon>
    </lineage>
</organism>
<dbReference type="EMBL" id="VSSQ01027109">
    <property type="protein sequence ID" value="MPM76169.1"/>
    <property type="molecule type" value="Genomic_DNA"/>
</dbReference>
<feature type="coiled-coil region" evidence="1">
    <location>
        <begin position="3"/>
        <end position="67"/>
    </location>
</feature>
<dbReference type="HAMAP" id="MF_00274">
    <property type="entry name" value="DNA_YbaB_EbfC"/>
    <property type="match status" value="1"/>
</dbReference>
<sequence length="101" mass="11380">MNMQQMLMQAQKMQRELKKAKDELAKKEFVIAKSGMVEVKMLGSKSVTSIKIEEEAFEKENKELIEETIALCVNELIKKIEGEEDAINERIAGSKSGSGLF</sequence>
<name>A0A645CGW4_9ZZZZ</name>